<dbReference type="InterPro" id="IPR002820">
    <property type="entry name" value="Mopterin_CF_biosynth-C_dom"/>
</dbReference>
<feature type="binding site" evidence="7">
    <location>
        <begin position="117"/>
        <end position="118"/>
    </location>
    <ligand>
        <name>substrate</name>
    </ligand>
</feature>
<dbReference type="PANTHER" id="PTHR22960:SF29">
    <property type="entry name" value="CYCLIC PYRANOPTERIN MONOPHOSPHATE SYNTHASE"/>
    <property type="match status" value="1"/>
</dbReference>
<feature type="domain" description="Molybdopterin cofactor biosynthesis C (MoaC)" evidence="8">
    <location>
        <begin position="19"/>
        <end position="154"/>
    </location>
</feature>
<sequence>MPEETREWTHLDRHGRIKMVDVSDKPPTWRDARARARVRMQPETLQRILEGTVAKGNVFDTARLAGIMAAKKTWELIPLCHPLALTAVDVFLEPDPDLPGVRLEAHTKTCERTGVEMEALVAVTHAALTLYDMCKALDRTMVLEDIRLTYKSGGRSGTFHLQEPTEDL</sequence>
<dbReference type="InterPro" id="IPR050105">
    <property type="entry name" value="MoCo_biosynth_MoaA/MoaC"/>
</dbReference>
<dbReference type="EC" id="4.6.1.17" evidence="3 7"/>
<dbReference type="UniPathway" id="UPA00344"/>
<dbReference type="HAMAP" id="MF_01224_B">
    <property type="entry name" value="MoaC_B"/>
    <property type="match status" value="1"/>
</dbReference>
<comment type="subunit">
    <text evidence="7">Homohexamer; trimer of dimers.</text>
</comment>
<comment type="function">
    <text evidence="6 7">Catalyzes the conversion of (8S)-3',8-cyclo-7,8-dihydroguanosine 5'-triphosphate to cyclic pyranopterin monophosphate (cPMP).</text>
</comment>
<dbReference type="InterPro" id="IPR023045">
    <property type="entry name" value="MoaC"/>
</dbReference>
<dbReference type="GO" id="GO:0006777">
    <property type="term" value="P:Mo-molybdopterin cofactor biosynthetic process"/>
    <property type="evidence" value="ECO:0007669"/>
    <property type="project" value="UniProtKB-UniRule"/>
</dbReference>
<feature type="active site" evidence="7">
    <location>
        <position position="132"/>
    </location>
</feature>
<dbReference type="GO" id="GO:0061799">
    <property type="term" value="F:cyclic pyranopterin monophosphate synthase activity"/>
    <property type="evidence" value="ECO:0007669"/>
    <property type="project" value="UniProtKB-UniRule"/>
</dbReference>
<dbReference type="CDD" id="cd01420">
    <property type="entry name" value="MoaC_PE"/>
    <property type="match status" value="1"/>
</dbReference>
<protein>
    <recommendedName>
        <fullName evidence="3 7">Cyclic pyranopterin monophosphate synthase</fullName>
        <ecNumber evidence="3 7">4.6.1.17</ecNumber>
    </recommendedName>
    <alternativeName>
        <fullName evidence="7">Molybdenum cofactor biosynthesis protein C</fullName>
    </alternativeName>
</protein>
<evidence type="ECO:0000256" key="5">
    <source>
        <dbReference type="ARBA" id="ARBA00023239"/>
    </source>
</evidence>
<dbReference type="AlphaFoldDB" id="A0A831ZSF2"/>
<dbReference type="NCBIfam" id="NF006870">
    <property type="entry name" value="PRK09364.1"/>
    <property type="match status" value="1"/>
</dbReference>
<comment type="pathway">
    <text evidence="2 7">Cofactor biosynthesis; molybdopterin biosynthesis.</text>
</comment>
<dbReference type="InterPro" id="IPR047594">
    <property type="entry name" value="MoaC_bact/euk"/>
</dbReference>
<comment type="similarity">
    <text evidence="7">Belongs to the MoaC family.</text>
</comment>
<organism evidence="9">
    <name type="scientific">Desulfacinum infernum</name>
    <dbReference type="NCBI Taxonomy" id="35837"/>
    <lineage>
        <taxon>Bacteria</taxon>
        <taxon>Pseudomonadati</taxon>
        <taxon>Thermodesulfobacteriota</taxon>
        <taxon>Syntrophobacteria</taxon>
        <taxon>Syntrophobacterales</taxon>
        <taxon>Syntrophobacteraceae</taxon>
        <taxon>Desulfacinum</taxon>
    </lineage>
</organism>
<evidence type="ECO:0000256" key="2">
    <source>
        <dbReference type="ARBA" id="ARBA00005046"/>
    </source>
</evidence>
<dbReference type="NCBIfam" id="TIGR00581">
    <property type="entry name" value="moaC"/>
    <property type="match status" value="1"/>
</dbReference>
<evidence type="ECO:0000256" key="1">
    <source>
        <dbReference type="ARBA" id="ARBA00001637"/>
    </source>
</evidence>
<comment type="catalytic activity">
    <reaction evidence="1 7">
        <text>(8S)-3',8-cyclo-7,8-dihydroguanosine 5'-triphosphate = cyclic pyranopterin phosphate + diphosphate</text>
        <dbReference type="Rhea" id="RHEA:49580"/>
        <dbReference type="ChEBI" id="CHEBI:33019"/>
        <dbReference type="ChEBI" id="CHEBI:59648"/>
        <dbReference type="ChEBI" id="CHEBI:131766"/>
        <dbReference type="EC" id="4.6.1.17"/>
    </reaction>
</comment>
<dbReference type="PANTHER" id="PTHR22960">
    <property type="entry name" value="MOLYBDOPTERIN COFACTOR SYNTHESIS PROTEIN A"/>
    <property type="match status" value="1"/>
</dbReference>
<accession>A0A831ZSF2</accession>
<evidence type="ECO:0000256" key="3">
    <source>
        <dbReference type="ARBA" id="ARBA00012575"/>
    </source>
</evidence>
<name>A0A831ZSF2_9BACT</name>
<comment type="caution">
    <text evidence="9">The sequence shown here is derived from an EMBL/GenBank/DDBJ whole genome shotgun (WGS) entry which is preliminary data.</text>
</comment>
<evidence type="ECO:0000256" key="7">
    <source>
        <dbReference type="HAMAP-Rule" id="MF_01224"/>
    </source>
</evidence>
<evidence type="ECO:0000256" key="4">
    <source>
        <dbReference type="ARBA" id="ARBA00023150"/>
    </source>
</evidence>
<proteinExistence type="inferred from homology"/>
<gene>
    <name evidence="7 9" type="primary">moaC</name>
    <name evidence="9" type="ORF">ENS06_10295</name>
</gene>
<dbReference type="InterPro" id="IPR036522">
    <property type="entry name" value="MoaC_sf"/>
</dbReference>
<evidence type="ECO:0000313" key="9">
    <source>
        <dbReference type="EMBL" id="HFK97694.1"/>
    </source>
</evidence>
<dbReference type="SUPFAM" id="SSF55040">
    <property type="entry name" value="Molybdenum cofactor biosynthesis protein C, MoaC"/>
    <property type="match status" value="1"/>
</dbReference>
<keyword evidence="4 7" id="KW-0501">Molybdenum cofactor biosynthesis</keyword>
<dbReference type="EMBL" id="DSTK01000032">
    <property type="protein sequence ID" value="HFK97694.1"/>
    <property type="molecule type" value="Genomic_DNA"/>
</dbReference>
<evidence type="ECO:0000259" key="8">
    <source>
        <dbReference type="Pfam" id="PF01967"/>
    </source>
</evidence>
<feature type="binding site" evidence="7">
    <location>
        <begin position="79"/>
        <end position="81"/>
    </location>
    <ligand>
        <name>substrate</name>
    </ligand>
</feature>
<dbReference type="Pfam" id="PF01967">
    <property type="entry name" value="MoaC"/>
    <property type="match status" value="1"/>
</dbReference>
<dbReference type="Gene3D" id="3.30.70.640">
    <property type="entry name" value="Molybdopterin cofactor biosynthesis C (MoaC) domain"/>
    <property type="match status" value="1"/>
</dbReference>
<evidence type="ECO:0000256" key="6">
    <source>
        <dbReference type="ARBA" id="ARBA00055087"/>
    </source>
</evidence>
<keyword evidence="5 7" id="KW-0456">Lyase</keyword>
<reference evidence="9" key="1">
    <citation type="journal article" date="2020" name="mSystems">
        <title>Genome- and Community-Level Interaction Insights into Carbon Utilization and Element Cycling Functions of Hydrothermarchaeota in Hydrothermal Sediment.</title>
        <authorList>
            <person name="Zhou Z."/>
            <person name="Liu Y."/>
            <person name="Xu W."/>
            <person name="Pan J."/>
            <person name="Luo Z.H."/>
            <person name="Li M."/>
        </authorList>
    </citation>
    <scope>NUCLEOTIDE SEQUENCE [LARGE SCALE GENOMIC DNA]</scope>
    <source>
        <strain evidence="9">SpSt-456</strain>
    </source>
</reference>